<proteinExistence type="predicted"/>
<dbReference type="PATRIC" id="fig|363754.4.peg.18"/>
<comment type="caution">
    <text evidence="2">The sequence shown here is derived from an EMBL/GenBank/DDBJ whole genome shotgun (WGS) entry which is preliminary data.</text>
</comment>
<dbReference type="EMBL" id="AQHN01000001">
    <property type="protein sequence ID" value="ENN89811.1"/>
    <property type="molecule type" value="Genomic_DNA"/>
</dbReference>
<keyword evidence="3" id="KW-1185">Reference proteome</keyword>
<evidence type="ECO:0000313" key="3">
    <source>
        <dbReference type="Proteomes" id="UP000012429"/>
    </source>
</evidence>
<sequence>MESDLAHRPVDQSASEVPMYDEARVDQLVESLEQELRATCARLEAMQIKKARLEEALRALTSDSLPLSSAPKRRKKLHLNSTAHLVRRHTSEILRDTRRPMSALEIYQAMSSKGISLSVENPVKQIGRVLWGAEEFVHTEGGYWFSDLGVGALRGS</sequence>
<protein>
    <submittedName>
        <fullName evidence="2">Uncharacterized protein</fullName>
    </submittedName>
</protein>
<feature type="coiled-coil region" evidence="1">
    <location>
        <begin position="29"/>
        <end position="63"/>
    </location>
</feature>
<keyword evidence="1" id="KW-0175">Coiled coil</keyword>
<reference evidence="2 3" key="1">
    <citation type="journal article" date="2012" name="BMC Genomics">
        <title>Genomic basis of broad host range and environmental adaptability of Rhizobium tropici CIAT 899 and Rhizobium sp. PRF 81 which are used in inoculants for common bean (Phaseolus vulgaris L.).</title>
        <authorList>
            <person name="Ormeno-Orrillo E."/>
            <person name="Menna P."/>
            <person name="Almeida L.G."/>
            <person name="Ollero F.J."/>
            <person name="Nicolas M.F."/>
            <person name="Pains Rodrigues E."/>
            <person name="Shigueyoshi Nakatani A."/>
            <person name="Silva Batista J.S."/>
            <person name="Oliveira Chueire L.M."/>
            <person name="Souza R.C."/>
            <person name="Ribeiro Vasconcelos A.T."/>
            <person name="Megias M."/>
            <person name="Hungria M."/>
            <person name="Martinez-Romero E."/>
        </authorList>
    </citation>
    <scope>NUCLEOTIDE SEQUENCE [LARGE SCALE GENOMIC DNA]</scope>
    <source>
        <strain evidence="2 3">PRF 81</strain>
    </source>
</reference>
<dbReference type="AlphaFoldDB" id="N6V9C0"/>
<name>N6V9C0_9HYPH</name>
<accession>N6V9C0</accession>
<dbReference type="Proteomes" id="UP000012429">
    <property type="component" value="Unassembled WGS sequence"/>
</dbReference>
<evidence type="ECO:0000313" key="2">
    <source>
        <dbReference type="EMBL" id="ENN89811.1"/>
    </source>
</evidence>
<gene>
    <name evidence="2" type="ORF">RHSP_08557</name>
</gene>
<evidence type="ECO:0000256" key="1">
    <source>
        <dbReference type="SAM" id="Coils"/>
    </source>
</evidence>
<organism evidence="2 3">
    <name type="scientific">Rhizobium freirei PRF 81</name>
    <dbReference type="NCBI Taxonomy" id="363754"/>
    <lineage>
        <taxon>Bacteria</taxon>
        <taxon>Pseudomonadati</taxon>
        <taxon>Pseudomonadota</taxon>
        <taxon>Alphaproteobacteria</taxon>
        <taxon>Hyphomicrobiales</taxon>
        <taxon>Rhizobiaceae</taxon>
        <taxon>Rhizobium/Agrobacterium group</taxon>
        <taxon>Rhizobium</taxon>
    </lineage>
</organism>